<evidence type="ECO:0000259" key="7">
    <source>
        <dbReference type="Pfam" id="PF04239"/>
    </source>
</evidence>
<dbReference type="PANTHER" id="PTHR34582:SF7">
    <property type="entry name" value="UPF0702 TRANSMEMBRANE PROTEIN YDFS"/>
    <property type="match status" value="1"/>
</dbReference>
<dbReference type="Pfam" id="PF20730">
    <property type="entry name" value="YetF_N"/>
    <property type="match status" value="1"/>
</dbReference>
<dbReference type="RefSeq" id="WP_094923947.1">
    <property type="nucleotide sequence ID" value="NZ_NPIA01000003.1"/>
</dbReference>
<proteinExistence type="inferred from homology"/>
<dbReference type="AlphaFoldDB" id="A0A263BVJ1"/>
<comment type="caution">
    <text evidence="9">The sequence shown here is derived from an EMBL/GenBank/DDBJ whole genome shotgun (WGS) entry which is preliminary data.</text>
</comment>
<comment type="subcellular location">
    <subcellularLocation>
        <location evidence="1">Cell membrane</location>
        <topology evidence="1">Multi-pass membrane protein</topology>
    </subcellularLocation>
</comment>
<name>A0A263BVJ1_9BACI</name>
<dbReference type="Pfam" id="PF07870">
    <property type="entry name" value="DUF1657"/>
    <property type="match status" value="1"/>
</dbReference>
<dbReference type="GO" id="GO:0005886">
    <property type="term" value="C:plasma membrane"/>
    <property type="evidence" value="ECO:0007669"/>
    <property type="project" value="UniProtKB-SubCell"/>
</dbReference>
<gene>
    <name evidence="9" type="ORF">CIB95_07755</name>
</gene>
<evidence type="ECO:0000256" key="1">
    <source>
        <dbReference type="ARBA" id="ARBA00004651"/>
    </source>
</evidence>
<dbReference type="InterPro" id="IPR007353">
    <property type="entry name" value="DUF421"/>
</dbReference>
<dbReference type="Gene3D" id="3.30.240.20">
    <property type="entry name" value="bsu07140 like domains"/>
    <property type="match status" value="2"/>
</dbReference>
<dbReference type="EMBL" id="NPIA01000003">
    <property type="protein sequence ID" value="OZM57347.1"/>
    <property type="molecule type" value="Genomic_DNA"/>
</dbReference>
<reference evidence="10" key="1">
    <citation type="submission" date="2017-08" db="EMBL/GenBank/DDBJ databases">
        <authorList>
            <person name="Huang Z."/>
        </authorList>
    </citation>
    <scope>NUCLEOTIDE SEQUENCE [LARGE SCALE GENOMIC DNA]</scope>
    <source>
        <strain evidence="10">SA5d-4</strain>
    </source>
</reference>
<organism evidence="9 10">
    <name type="scientific">Lottiidibacillus patelloidae</name>
    <dbReference type="NCBI Taxonomy" id="2670334"/>
    <lineage>
        <taxon>Bacteria</taxon>
        <taxon>Bacillati</taxon>
        <taxon>Bacillota</taxon>
        <taxon>Bacilli</taxon>
        <taxon>Bacillales</taxon>
        <taxon>Bacillaceae</taxon>
        <taxon>Lottiidibacillus</taxon>
    </lineage>
</organism>
<protein>
    <recommendedName>
        <fullName evidence="11">DUF421 domain-containing protein</fullName>
    </recommendedName>
</protein>
<keyword evidence="6" id="KW-0472">Membrane</keyword>
<dbReference type="InterPro" id="IPR023090">
    <property type="entry name" value="UPF0702_alpha/beta_dom_sf"/>
</dbReference>
<feature type="domain" description="YetF C-terminal" evidence="7">
    <location>
        <begin position="81"/>
        <end position="213"/>
    </location>
</feature>
<keyword evidence="3" id="KW-1003">Cell membrane</keyword>
<comment type="similarity">
    <text evidence="2">Belongs to the UPF0702 family.</text>
</comment>
<evidence type="ECO:0000256" key="3">
    <source>
        <dbReference type="ARBA" id="ARBA00022475"/>
    </source>
</evidence>
<keyword evidence="5" id="KW-1133">Transmembrane helix</keyword>
<evidence type="ECO:0000259" key="8">
    <source>
        <dbReference type="Pfam" id="PF20730"/>
    </source>
</evidence>
<evidence type="ECO:0000256" key="4">
    <source>
        <dbReference type="ARBA" id="ARBA00022692"/>
    </source>
</evidence>
<dbReference type="Pfam" id="PF04239">
    <property type="entry name" value="DUF421"/>
    <property type="match status" value="1"/>
</dbReference>
<dbReference type="PANTHER" id="PTHR34582">
    <property type="entry name" value="UPF0702 TRANSMEMBRANE PROTEIN YCAP"/>
    <property type="match status" value="1"/>
</dbReference>
<evidence type="ECO:0000256" key="6">
    <source>
        <dbReference type="ARBA" id="ARBA00023136"/>
    </source>
</evidence>
<evidence type="ECO:0000256" key="5">
    <source>
        <dbReference type="ARBA" id="ARBA00022989"/>
    </source>
</evidence>
<dbReference type="InterPro" id="IPR012452">
    <property type="entry name" value="DUF1657"/>
</dbReference>
<sequence length="285" mass="32304">MPGWIEITLRSTSVIIFLFILTKWLGKKQISQLTFFEYITGITIGSIAAEASFDETLNLYHGLVAMFIWALIPFLVGVTAMKSKRARNFLEGKATILIKDGKVLEDNLKKEKYTIDELLEQLRKSNIFSIEDVEYALLEPGGDVTVLLKKENQPVTAKDLNLDVAPIKQPETVIMDGVILDEPLATRGYNRNWLQNEVDKQGVAIENIFIGQLNEYGELFVDLYDDKISVQPSVERPLLLATLKKSQADLELYSLSTENKEAIQLYKKNAKKLISLINKVEKYLT</sequence>
<dbReference type="Proteomes" id="UP000217083">
    <property type="component" value="Unassembled WGS sequence"/>
</dbReference>
<feature type="domain" description="YetF-like N-terminal transmembrane" evidence="8">
    <location>
        <begin position="6"/>
        <end position="73"/>
    </location>
</feature>
<accession>A0A263BVJ1</accession>
<reference evidence="9 10" key="2">
    <citation type="submission" date="2017-09" db="EMBL/GenBank/DDBJ databases">
        <title>Bacillus patelloidae sp. nov., isolated from the intestinal tract of a marine limpet.</title>
        <authorList>
            <person name="Liu R."/>
            <person name="Dong C."/>
            <person name="Shao Z."/>
        </authorList>
    </citation>
    <scope>NUCLEOTIDE SEQUENCE [LARGE SCALE GENOMIC DNA]</scope>
    <source>
        <strain evidence="9 10">SA5d-4</strain>
    </source>
</reference>
<evidence type="ECO:0000256" key="2">
    <source>
        <dbReference type="ARBA" id="ARBA00006448"/>
    </source>
</evidence>
<evidence type="ECO:0000313" key="9">
    <source>
        <dbReference type="EMBL" id="OZM57347.1"/>
    </source>
</evidence>
<evidence type="ECO:0000313" key="10">
    <source>
        <dbReference type="Proteomes" id="UP000217083"/>
    </source>
</evidence>
<dbReference type="InterPro" id="IPR048454">
    <property type="entry name" value="YetF_N"/>
</dbReference>
<evidence type="ECO:0008006" key="11">
    <source>
        <dbReference type="Google" id="ProtNLM"/>
    </source>
</evidence>
<keyword evidence="4" id="KW-0812">Transmembrane</keyword>
<keyword evidence="10" id="KW-1185">Reference proteome</keyword>